<dbReference type="GO" id="GO:0051539">
    <property type="term" value="F:4 iron, 4 sulfur cluster binding"/>
    <property type="evidence" value="ECO:0007669"/>
    <property type="project" value="UniProtKB-KW"/>
</dbReference>
<evidence type="ECO:0000313" key="9">
    <source>
        <dbReference type="Proteomes" id="UP000257323"/>
    </source>
</evidence>
<evidence type="ECO:0000259" key="7">
    <source>
        <dbReference type="PROSITE" id="PS51918"/>
    </source>
</evidence>
<evidence type="ECO:0000256" key="5">
    <source>
        <dbReference type="ARBA" id="ARBA00023004"/>
    </source>
</evidence>
<organism evidence="8 9">
    <name type="scientific">Candidatus Saccharicenans subterraneus</name>
    <dbReference type="NCBI Taxonomy" id="2508984"/>
    <lineage>
        <taxon>Bacteria</taxon>
        <taxon>Candidatus Aminicenantota</taxon>
        <taxon>Candidatus Aminicenantia</taxon>
        <taxon>Candidatus Aminicenantales</taxon>
        <taxon>Candidatus Saccharicenantaceae</taxon>
        <taxon>Candidatus Saccharicenans</taxon>
    </lineage>
</organism>
<feature type="domain" description="Radical SAM core" evidence="7">
    <location>
        <begin position="13"/>
        <end position="225"/>
    </location>
</feature>
<proteinExistence type="predicted"/>
<evidence type="ECO:0000256" key="4">
    <source>
        <dbReference type="ARBA" id="ARBA00022723"/>
    </source>
</evidence>
<dbReference type="SMART" id="SM00729">
    <property type="entry name" value="Elp3"/>
    <property type="match status" value="1"/>
</dbReference>
<dbReference type="Proteomes" id="UP000257323">
    <property type="component" value="Unassembled WGS sequence"/>
</dbReference>
<evidence type="ECO:0000256" key="1">
    <source>
        <dbReference type="ARBA" id="ARBA00001966"/>
    </source>
</evidence>
<accession>A0A3E2BNS4</accession>
<dbReference type="PROSITE" id="PS51257">
    <property type="entry name" value="PROKAR_LIPOPROTEIN"/>
    <property type="match status" value="1"/>
</dbReference>
<dbReference type="SFLD" id="SFLDG01094">
    <property type="entry name" value="Uncharacterised_Radical_SAM_Su"/>
    <property type="match status" value="1"/>
</dbReference>
<evidence type="ECO:0000256" key="2">
    <source>
        <dbReference type="ARBA" id="ARBA00022485"/>
    </source>
</evidence>
<comment type="cofactor">
    <cofactor evidence="1">
        <name>[4Fe-4S] cluster</name>
        <dbReference type="ChEBI" id="CHEBI:49883"/>
    </cofactor>
</comment>
<reference evidence="8 9" key="1">
    <citation type="submission" date="2018-08" db="EMBL/GenBank/DDBJ databases">
        <title>Genome analysis of the thermophilic bacterium of the candidate phylum Aminicenantes from deep subsurface aquifer revealed its physiology and ecological role.</title>
        <authorList>
            <person name="Kadnikov V.V."/>
            <person name="Mardanov A.V."/>
            <person name="Beletsky A.V."/>
            <person name="Karnachuk O.V."/>
            <person name="Ravin N.V."/>
        </authorList>
    </citation>
    <scope>NUCLEOTIDE SEQUENCE [LARGE SCALE GENOMIC DNA]</scope>
    <source>
        <strain evidence="8">BY38</strain>
    </source>
</reference>
<protein>
    <submittedName>
        <fullName evidence="8">Ribonucleotide reductase of class III (Anaerobic), activating protein</fullName>
    </submittedName>
</protein>
<evidence type="ECO:0000256" key="3">
    <source>
        <dbReference type="ARBA" id="ARBA00022691"/>
    </source>
</evidence>
<dbReference type="NCBIfam" id="TIGR02495">
    <property type="entry name" value="NrdG2"/>
    <property type="match status" value="1"/>
</dbReference>
<keyword evidence="2" id="KW-0004">4Fe-4S</keyword>
<dbReference type="PROSITE" id="PS51918">
    <property type="entry name" value="RADICAL_SAM"/>
    <property type="match status" value="1"/>
</dbReference>
<keyword evidence="3" id="KW-0949">S-adenosyl-L-methionine</keyword>
<evidence type="ECO:0000256" key="6">
    <source>
        <dbReference type="ARBA" id="ARBA00023014"/>
    </source>
</evidence>
<keyword evidence="5" id="KW-0408">Iron</keyword>
<dbReference type="InterPro" id="IPR007197">
    <property type="entry name" value="rSAM"/>
</dbReference>
<dbReference type="InterPro" id="IPR013785">
    <property type="entry name" value="Aldolase_TIM"/>
</dbReference>
<dbReference type="CDD" id="cd01335">
    <property type="entry name" value="Radical_SAM"/>
    <property type="match status" value="1"/>
</dbReference>
<dbReference type="SUPFAM" id="SSF102114">
    <property type="entry name" value="Radical SAM enzymes"/>
    <property type="match status" value="1"/>
</dbReference>
<name>A0A3E2BNS4_9BACT</name>
<dbReference type="EMBL" id="QUAH01000003">
    <property type="protein sequence ID" value="RFT16413.1"/>
    <property type="molecule type" value="Genomic_DNA"/>
</dbReference>
<dbReference type="PANTHER" id="PTHR30352">
    <property type="entry name" value="PYRUVATE FORMATE-LYASE-ACTIVATING ENZYME"/>
    <property type="match status" value="1"/>
</dbReference>
<dbReference type="Gene3D" id="3.20.20.70">
    <property type="entry name" value="Aldolase class I"/>
    <property type="match status" value="1"/>
</dbReference>
<comment type="caution">
    <text evidence="8">The sequence shown here is derived from an EMBL/GenBank/DDBJ whole genome shotgun (WGS) entry which is preliminary data.</text>
</comment>
<keyword evidence="6" id="KW-0411">Iron-sulfur</keyword>
<keyword evidence="4" id="KW-0479">Metal-binding</keyword>
<dbReference type="GO" id="GO:0046872">
    <property type="term" value="F:metal ion binding"/>
    <property type="evidence" value="ECO:0007669"/>
    <property type="project" value="UniProtKB-KW"/>
</dbReference>
<dbReference type="Pfam" id="PF04055">
    <property type="entry name" value="Radical_SAM"/>
    <property type="match status" value="1"/>
</dbReference>
<dbReference type="PANTHER" id="PTHR30352:SF13">
    <property type="entry name" value="GLYCYL-RADICAL ENZYME ACTIVATING ENZYME YJJW-RELATED"/>
    <property type="match status" value="1"/>
</dbReference>
<gene>
    <name evidence="8" type="ORF">OP8BY_1591</name>
</gene>
<evidence type="ECO:0000313" key="8">
    <source>
        <dbReference type="EMBL" id="RFT16413.1"/>
    </source>
</evidence>
<dbReference type="InterPro" id="IPR058240">
    <property type="entry name" value="rSAM_sf"/>
</dbReference>
<dbReference type="GO" id="GO:0003824">
    <property type="term" value="F:catalytic activity"/>
    <property type="evidence" value="ECO:0007669"/>
    <property type="project" value="InterPro"/>
</dbReference>
<dbReference type="SFLD" id="SFLDS00029">
    <property type="entry name" value="Radical_SAM"/>
    <property type="match status" value="1"/>
</dbReference>
<dbReference type="AlphaFoldDB" id="A0A3E2BNS4"/>
<dbReference type="InterPro" id="IPR034457">
    <property type="entry name" value="Organic_radical-activating"/>
</dbReference>
<dbReference type="InterPro" id="IPR012840">
    <property type="entry name" value="NrdG2"/>
</dbReference>
<dbReference type="InterPro" id="IPR006638">
    <property type="entry name" value="Elp3/MiaA/NifB-like_rSAM"/>
</dbReference>
<sequence>MVEIKGLEKFASRDFPGHISSTVFVGGCNFRCPFCHNADLVLNPGRLPSLDLNLFLGYLDSRRGWLDGLCLSGGEPLLHEDIEVLARVIKDRGFLVKVDTNGSFPDRLEYLINQGLVDWLAMDIKAPLARYPEVVRADVDTGKIQQSVELIRGCGLPYVFRTTVVPGLLDEADLLEIAAWLKGASCFQLQQFVPQNTVDPAFLKVEPYPAEKLRLWAEELRPYFDEVLVEGV</sequence>